<dbReference type="RefSeq" id="WP_211430589.1">
    <property type="nucleotide sequence ID" value="NZ_CP072649.1"/>
</dbReference>
<feature type="domain" description="Amidohydrolase-related" evidence="3">
    <location>
        <begin position="263"/>
        <end position="443"/>
    </location>
</feature>
<feature type="signal peptide" evidence="2">
    <location>
        <begin position="1"/>
        <end position="24"/>
    </location>
</feature>
<dbReference type="SUPFAM" id="SSF51556">
    <property type="entry name" value="Metallo-dependent hydrolases"/>
    <property type="match status" value="1"/>
</dbReference>
<keyword evidence="2" id="KW-0732">Signal</keyword>
<name>A0ABX8BGT6_9BACT</name>
<proteinExistence type="predicted"/>
<sequence>MLKSTFSVLLCLLLGSALGSPAVAQSERPGDVTPPRAYAIVNARLIPVAGPPIERGTIVIRDGLIVAVGADVKPPADVRQLDGTGLTVYPGLIDAVSHVGFQSGPPAAAPTGIARATPGTPPATVPVGGLANSIRPTGFQPELLAAELVRTNGDGLEPARQAGFTTALTVPRDGIVMGRSAVIALGAGSPRDMVIRTPVALHITFRVVSGSGYPNSLMGVFSMVRQAFLDAQQYQAHWAAYRANPRGLKRPADDPSLEALLPALSRDLPVVFHADTEREIIRALDFAQEFNLRPIIAGGREAEKVTDRLKAAQATVLLSLNFPKRATSFTPEADPEPLSLLRARVAALKTATALHNAGIPFAFQTGGLTPADAISNVKKAVDNGLPAAEAIRALTLRPADIFGLADRLGTLDVGKVANLVAVRGDLFDAKRRVAFVFIDGAMVNLRGTNVTPTEISGTWETKGLTLTFSRDNGELKGKARSGDKDLELRELRLGLDEDASLSTVRFVADLPREGGAKPATFTGKYTGDELRGAFVVDGRSEAELVFKRGTAPPSTPGTAAGGNGAATFDFTGTWNLVVSFGPQSLPATMTLRQEGTSLTGTLSLGPLGTATLSNGRVTGNRMEATAQVDFGGRSIELQLSGTGNGNSLEGSVVSPQGTASISGTRPQ</sequence>
<feature type="chain" id="PRO_5046366298" evidence="2">
    <location>
        <begin position="25"/>
        <end position="667"/>
    </location>
</feature>
<evidence type="ECO:0000313" key="4">
    <source>
        <dbReference type="EMBL" id="QUW04700.1"/>
    </source>
</evidence>
<keyword evidence="5" id="KW-1185">Reference proteome</keyword>
<dbReference type="InterPro" id="IPR006680">
    <property type="entry name" value="Amidohydro-rel"/>
</dbReference>
<dbReference type="InterPro" id="IPR051781">
    <property type="entry name" value="Metallo-dep_Hydrolase"/>
</dbReference>
<reference evidence="4 5" key="1">
    <citation type="submission" date="2021-03" db="EMBL/GenBank/DDBJ databases">
        <title>Genomic and phenotypic characterization of Chloracidobacterium isolates provides evidence for multiple species.</title>
        <authorList>
            <person name="Saini M.K."/>
            <person name="Costas A.M.G."/>
            <person name="Tank M."/>
            <person name="Bryant D.A."/>
        </authorList>
    </citation>
    <scope>NUCLEOTIDE SEQUENCE [LARGE SCALE GENOMIC DNA]</scope>
    <source>
        <strain evidence="4 5">BV2-C</strain>
    </source>
</reference>
<dbReference type="InterPro" id="IPR032466">
    <property type="entry name" value="Metal_Hydrolase"/>
</dbReference>
<dbReference type="PANTHER" id="PTHR43135">
    <property type="entry name" value="ALPHA-D-RIBOSE 1-METHYLPHOSPHONATE 5-TRIPHOSPHATE DIPHOSPHATASE"/>
    <property type="match status" value="1"/>
</dbReference>
<protein>
    <submittedName>
        <fullName evidence="4">Amidohydrolase family protein</fullName>
    </submittedName>
</protein>
<dbReference type="Pfam" id="PF01979">
    <property type="entry name" value="Amidohydro_1"/>
    <property type="match status" value="1"/>
</dbReference>
<evidence type="ECO:0000256" key="2">
    <source>
        <dbReference type="SAM" id="SignalP"/>
    </source>
</evidence>
<dbReference type="Proteomes" id="UP000676506">
    <property type="component" value="Chromosome 2"/>
</dbReference>
<evidence type="ECO:0000259" key="3">
    <source>
        <dbReference type="Pfam" id="PF01979"/>
    </source>
</evidence>
<gene>
    <name evidence="4" type="ORF">J8C06_13095</name>
</gene>
<dbReference type="InterPro" id="IPR011059">
    <property type="entry name" value="Metal-dep_hydrolase_composite"/>
</dbReference>
<dbReference type="EMBL" id="CP072649">
    <property type="protein sequence ID" value="QUW04700.1"/>
    <property type="molecule type" value="Genomic_DNA"/>
</dbReference>
<dbReference type="Gene3D" id="3.20.20.140">
    <property type="entry name" value="Metal-dependent hydrolases"/>
    <property type="match status" value="1"/>
</dbReference>
<organism evidence="4 5">
    <name type="scientific">Chloracidobacterium validum</name>
    <dbReference type="NCBI Taxonomy" id="2821543"/>
    <lineage>
        <taxon>Bacteria</taxon>
        <taxon>Pseudomonadati</taxon>
        <taxon>Acidobacteriota</taxon>
        <taxon>Terriglobia</taxon>
        <taxon>Terriglobales</taxon>
        <taxon>Acidobacteriaceae</taxon>
        <taxon>Chloracidobacterium</taxon>
    </lineage>
</organism>
<dbReference type="PANTHER" id="PTHR43135:SF3">
    <property type="entry name" value="ALPHA-D-RIBOSE 1-METHYLPHOSPHONATE 5-TRIPHOSPHATE DIPHOSPHATASE"/>
    <property type="match status" value="1"/>
</dbReference>
<dbReference type="SUPFAM" id="SSF51338">
    <property type="entry name" value="Composite domain of metallo-dependent hydrolases"/>
    <property type="match status" value="1"/>
</dbReference>
<feature type="region of interest" description="Disordered" evidence="1">
    <location>
        <begin position="641"/>
        <end position="667"/>
    </location>
</feature>
<evidence type="ECO:0000313" key="5">
    <source>
        <dbReference type="Proteomes" id="UP000676506"/>
    </source>
</evidence>
<evidence type="ECO:0000256" key="1">
    <source>
        <dbReference type="SAM" id="MobiDB-lite"/>
    </source>
</evidence>
<accession>A0ABX8BGT6</accession>